<keyword evidence="2" id="KW-0540">Nuclease</keyword>
<dbReference type="OrthoDB" id="3996471at2759"/>
<gene>
    <name evidence="7" type="ORF">EJ05DRAFT_486665</name>
</gene>
<dbReference type="GO" id="GO:0004527">
    <property type="term" value="F:exonuclease activity"/>
    <property type="evidence" value="ECO:0007669"/>
    <property type="project" value="UniProtKB-KW"/>
</dbReference>
<reference evidence="7" key="1">
    <citation type="journal article" date="2020" name="Stud. Mycol.">
        <title>101 Dothideomycetes genomes: a test case for predicting lifestyles and emergence of pathogens.</title>
        <authorList>
            <person name="Haridas S."/>
            <person name="Albert R."/>
            <person name="Binder M."/>
            <person name="Bloem J."/>
            <person name="Labutti K."/>
            <person name="Salamov A."/>
            <person name="Andreopoulos B."/>
            <person name="Baker S."/>
            <person name="Barry K."/>
            <person name="Bills G."/>
            <person name="Bluhm B."/>
            <person name="Cannon C."/>
            <person name="Castanera R."/>
            <person name="Culley D."/>
            <person name="Daum C."/>
            <person name="Ezra D."/>
            <person name="Gonzalez J."/>
            <person name="Henrissat B."/>
            <person name="Kuo A."/>
            <person name="Liang C."/>
            <person name="Lipzen A."/>
            <person name="Lutzoni F."/>
            <person name="Magnuson J."/>
            <person name="Mondo S."/>
            <person name="Nolan M."/>
            <person name="Ohm R."/>
            <person name="Pangilinan J."/>
            <person name="Park H.-J."/>
            <person name="Ramirez L."/>
            <person name="Alfaro M."/>
            <person name="Sun H."/>
            <person name="Tritt A."/>
            <person name="Yoshinaga Y."/>
            <person name="Zwiers L.-H."/>
            <person name="Turgeon B."/>
            <person name="Goodwin S."/>
            <person name="Spatafora J."/>
            <person name="Crous P."/>
            <person name="Grigoriev I."/>
        </authorList>
    </citation>
    <scope>NUCLEOTIDE SEQUENCE</scope>
    <source>
        <strain evidence="7">CBS 121739</strain>
    </source>
</reference>
<keyword evidence="8" id="KW-1185">Reference proteome</keyword>
<dbReference type="InterPro" id="IPR012337">
    <property type="entry name" value="RNaseH-like_sf"/>
</dbReference>
<dbReference type="CDD" id="cd06145">
    <property type="entry name" value="REX1_like"/>
    <property type="match status" value="1"/>
</dbReference>
<evidence type="ECO:0000256" key="1">
    <source>
        <dbReference type="ARBA" id="ARBA00006357"/>
    </source>
</evidence>
<evidence type="ECO:0000256" key="5">
    <source>
        <dbReference type="SAM" id="MobiDB-lite"/>
    </source>
</evidence>
<feature type="region of interest" description="Disordered" evidence="5">
    <location>
        <begin position="39"/>
        <end position="138"/>
    </location>
</feature>
<dbReference type="GO" id="GO:0005634">
    <property type="term" value="C:nucleus"/>
    <property type="evidence" value="ECO:0007669"/>
    <property type="project" value="TreeGrafter"/>
</dbReference>
<comment type="similarity">
    <text evidence="1">Belongs to the REXO1/REXO3 family.</text>
</comment>
<name>A0A6A6W439_9PEZI</name>
<organism evidence="7 8">
    <name type="scientific">Pseudovirgaria hyperparasitica</name>
    <dbReference type="NCBI Taxonomy" id="470096"/>
    <lineage>
        <taxon>Eukaryota</taxon>
        <taxon>Fungi</taxon>
        <taxon>Dikarya</taxon>
        <taxon>Ascomycota</taxon>
        <taxon>Pezizomycotina</taxon>
        <taxon>Dothideomycetes</taxon>
        <taxon>Dothideomycetes incertae sedis</taxon>
        <taxon>Acrospermales</taxon>
        <taxon>Acrospermaceae</taxon>
        <taxon>Pseudovirgaria</taxon>
    </lineage>
</organism>
<dbReference type="Gene3D" id="3.30.420.10">
    <property type="entry name" value="Ribonuclease H-like superfamily/Ribonuclease H"/>
    <property type="match status" value="1"/>
</dbReference>
<feature type="domain" description="Exonuclease" evidence="6">
    <location>
        <begin position="430"/>
        <end position="610"/>
    </location>
</feature>
<sequence>MFPSTKGFYNEVPCICPEGLAHCNLPNCLFSHSTHHDQQAAPQVSSATTPSFVDRQQPDAAATTKHQTSPDQTDSRKRRKLEGDSMDQRSVKPLVLASGPLPSVGSSSKHTLMTETKPVSPPSRGAPSAQVDPRDEYPPMSEEVKEFVALQARRRHELKLNPISMGHAPEGHGLRLKLLKALYASYKTLNDGLKNNSDPEIKALQVSDQTLIKWALDEEYGFASGSQKSVYKNVIKLRITALRKMQLGDWVTQRKSLDDNASAGDVGSPPITMADIEMTPAEEVKLLTDKFSRCIASPEQCSKYGYTVSVPTEEDIGKARRGVEAANCWEICNRCGCRFQAFPDRREDGSLTTGGKCVYHHGKKVSQPVTKFSSLMPSNEMRWSCCQDVIGSEGCTSAATHVFKISEAKRLALIEPFIQTPPNPNAPGGRAVCFDCEMGYTAYGLELIRLTATSWPLGECILDVLVRPRGAVLDLNTRFSGVTGDQFSSAPSYTPSAPQDLTDSANLVIVESLTEARALFLGLITTTTPLIGHGLENDLHALRLCHPTIVDTAFVFPHSRGLPFRNSLKGLARLHLEKDIQMGGAEGHDSLEDARAAGELVRLYIHKRLVKK</sequence>
<dbReference type="SMART" id="SM00479">
    <property type="entry name" value="EXOIII"/>
    <property type="match status" value="1"/>
</dbReference>
<dbReference type="Proteomes" id="UP000799437">
    <property type="component" value="Unassembled WGS sequence"/>
</dbReference>
<proteinExistence type="inferred from homology"/>
<feature type="compositionally biased region" description="Basic and acidic residues" evidence="5">
    <location>
        <begin position="81"/>
        <end position="90"/>
    </location>
</feature>
<dbReference type="InterPro" id="IPR036397">
    <property type="entry name" value="RNaseH_sf"/>
</dbReference>
<dbReference type="GO" id="GO:0003676">
    <property type="term" value="F:nucleic acid binding"/>
    <property type="evidence" value="ECO:0007669"/>
    <property type="project" value="InterPro"/>
</dbReference>
<evidence type="ECO:0000256" key="4">
    <source>
        <dbReference type="ARBA" id="ARBA00022839"/>
    </source>
</evidence>
<evidence type="ECO:0000256" key="2">
    <source>
        <dbReference type="ARBA" id="ARBA00022722"/>
    </source>
</evidence>
<evidence type="ECO:0000256" key="3">
    <source>
        <dbReference type="ARBA" id="ARBA00022801"/>
    </source>
</evidence>
<dbReference type="RefSeq" id="XP_033600083.1">
    <property type="nucleotide sequence ID" value="XM_033745550.1"/>
</dbReference>
<dbReference type="PANTHER" id="PTHR12801:SF112">
    <property type="entry name" value="RNA EXONUCLEASE 3"/>
    <property type="match status" value="1"/>
</dbReference>
<keyword evidence="3" id="KW-0378">Hydrolase</keyword>
<feature type="compositionally biased region" description="Polar residues" evidence="5">
    <location>
        <begin position="104"/>
        <end position="114"/>
    </location>
</feature>
<dbReference type="EMBL" id="ML996573">
    <property type="protein sequence ID" value="KAF2757632.1"/>
    <property type="molecule type" value="Genomic_DNA"/>
</dbReference>
<evidence type="ECO:0000313" key="7">
    <source>
        <dbReference type="EMBL" id="KAF2757632.1"/>
    </source>
</evidence>
<protein>
    <recommendedName>
        <fullName evidence="6">Exonuclease domain-containing protein</fullName>
    </recommendedName>
</protein>
<dbReference type="SUPFAM" id="SSF53098">
    <property type="entry name" value="Ribonuclease H-like"/>
    <property type="match status" value="1"/>
</dbReference>
<dbReference type="InterPro" id="IPR013520">
    <property type="entry name" value="Ribonucl_H"/>
</dbReference>
<dbReference type="AlphaFoldDB" id="A0A6A6W439"/>
<dbReference type="InterPro" id="IPR047021">
    <property type="entry name" value="REXO1/3/4-like"/>
</dbReference>
<evidence type="ECO:0000313" key="8">
    <source>
        <dbReference type="Proteomes" id="UP000799437"/>
    </source>
</evidence>
<dbReference type="GeneID" id="54486604"/>
<dbReference type="PANTHER" id="PTHR12801">
    <property type="entry name" value="RNA EXONUCLEASE REXO1 / RECO3 FAMILY MEMBER-RELATED"/>
    <property type="match status" value="1"/>
</dbReference>
<accession>A0A6A6W439</accession>
<feature type="compositionally biased region" description="Polar residues" evidence="5">
    <location>
        <begin position="40"/>
        <end position="51"/>
    </location>
</feature>
<evidence type="ECO:0000259" key="6">
    <source>
        <dbReference type="SMART" id="SM00479"/>
    </source>
</evidence>
<dbReference type="InterPro" id="IPR034922">
    <property type="entry name" value="REX1-like_exo"/>
</dbReference>
<keyword evidence="4" id="KW-0269">Exonuclease</keyword>